<dbReference type="AlphaFoldDB" id="A0A8H7D2Z7"/>
<dbReference type="GO" id="GO:0016705">
    <property type="term" value="F:oxidoreductase activity, acting on paired donors, with incorporation or reduction of molecular oxygen"/>
    <property type="evidence" value="ECO:0007669"/>
    <property type="project" value="InterPro"/>
</dbReference>
<name>A0A8H7D2Z7_9AGAR</name>
<comment type="caution">
    <text evidence="1">The sequence shown here is derived from an EMBL/GenBank/DDBJ whole genome shotgun (WGS) entry which is preliminary data.</text>
</comment>
<reference evidence="1" key="1">
    <citation type="submission" date="2020-05" db="EMBL/GenBank/DDBJ databases">
        <title>Mycena genomes resolve the evolution of fungal bioluminescence.</title>
        <authorList>
            <person name="Tsai I.J."/>
        </authorList>
    </citation>
    <scope>NUCLEOTIDE SEQUENCE</scope>
    <source>
        <strain evidence="1">CCC161011</strain>
    </source>
</reference>
<dbReference type="OrthoDB" id="1470350at2759"/>
<dbReference type="EMBL" id="JACAZI010000005">
    <property type="protein sequence ID" value="KAF7360204.1"/>
    <property type="molecule type" value="Genomic_DNA"/>
</dbReference>
<evidence type="ECO:0000313" key="1">
    <source>
        <dbReference type="EMBL" id="KAF7360204.1"/>
    </source>
</evidence>
<dbReference type="SUPFAM" id="SSF48264">
    <property type="entry name" value="Cytochrome P450"/>
    <property type="match status" value="1"/>
</dbReference>
<organism evidence="1 2">
    <name type="scientific">Mycena venus</name>
    <dbReference type="NCBI Taxonomy" id="2733690"/>
    <lineage>
        <taxon>Eukaryota</taxon>
        <taxon>Fungi</taxon>
        <taxon>Dikarya</taxon>
        <taxon>Basidiomycota</taxon>
        <taxon>Agaricomycotina</taxon>
        <taxon>Agaricomycetes</taxon>
        <taxon>Agaricomycetidae</taxon>
        <taxon>Agaricales</taxon>
        <taxon>Marasmiineae</taxon>
        <taxon>Mycenaceae</taxon>
        <taxon>Mycena</taxon>
    </lineage>
</organism>
<gene>
    <name evidence="1" type="ORF">MVEN_00749100</name>
</gene>
<dbReference type="Proteomes" id="UP000620124">
    <property type="component" value="Unassembled WGS sequence"/>
</dbReference>
<dbReference type="GO" id="GO:0005506">
    <property type="term" value="F:iron ion binding"/>
    <property type="evidence" value="ECO:0007669"/>
    <property type="project" value="InterPro"/>
</dbReference>
<proteinExistence type="predicted"/>
<dbReference type="Gene3D" id="1.10.630.10">
    <property type="entry name" value="Cytochrome P450"/>
    <property type="match status" value="1"/>
</dbReference>
<accession>A0A8H7D2Z7</accession>
<dbReference type="InterPro" id="IPR036396">
    <property type="entry name" value="Cyt_P450_sf"/>
</dbReference>
<sequence>MDAGLLRNLVEANMTQAEDRHHRKLTDDITAHSLSFAISLFALYPASQQKISEETLNVWPNCCPTTASLSSYKEDMLKLEYTLATFLEGIRLFPPAPRLGKIAQADTALIAHSFTMSRIGEIDDVGPFAVPVRTGSIVIIGIPALHMNHE</sequence>
<dbReference type="GO" id="GO:0004497">
    <property type="term" value="F:monooxygenase activity"/>
    <property type="evidence" value="ECO:0007669"/>
    <property type="project" value="InterPro"/>
</dbReference>
<protein>
    <submittedName>
        <fullName evidence="1">Cytochrome P450</fullName>
    </submittedName>
</protein>
<keyword evidence="2" id="KW-1185">Reference proteome</keyword>
<evidence type="ECO:0000313" key="2">
    <source>
        <dbReference type="Proteomes" id="UP000620124"/>
    </source>
</evidence>
<dbReference type="GO" id="GO:0020037">
    <property type="term" value="F:heme binding"/>
    <property type="evidence" value="ECO:0007669"/>
    <property type="project" value="InterPro"/>
</dbReference>